<evidence type="ECO:0000313" key="4">
    <source>
        <dbReference type="Proteomes" id="UP001642464"/>
    </source>
</evidence>
<dbReference type="Pfam" id="PF17177">
    <property type="entry name" value="PPR_long"/>
    <property type="match status" value="1"/>
</dbReference>
<keyword evidence="1" id="KW-0677">Repeat</keyword>
<dbReference type="PANTHER" id="PTHR47447">
    <property type="entry name" value="OS03G0856100 PROTEIN"/>
    <property type="match status" value="1"/>
</dbReference>
<reference evidence="3 4" key="1">
    <citation type="submission" date="2024-02" db="EMBL/GenBank/DDBJ databases">
        <authorList>
            <person name="Chen Y."/>
            <person name="Shah S."/>
            <person name="Dougan E. K."/>
            <person name="Thang M."/>
            <person name="Chan C."/>
        </authorList>
    </citation>
    <scope>NUCLEOTIDE SEQUENCE [LARGE SCALE GENOMIC DNA]</scope>
</reference>
<keyword evidence="4" id="KW-1185">Reference proteome</keyword>
<protein>
    <submittedName>
        <fullName evidence="3">Mitochondrial</fullName>
    </submittedName>
</protein>
<name>A0ABP0I6A6_9DINO</name>
<dbReference type="InterPro" id="IPR033443">
    <property type="entry name" value="PROP1-like_PPR_dom"/>
</dbReference>
<dbReference type="Gene3D" id="1.25.40.10">
    <property type="entry name" value="Tetratricopeptide repeat domain"/>
    <property type="match status" value="1"/>
</dbReference>
<dbReference type="PANTHER" id="PTHR47447:SF17">
    <property type="entry name" value="OS12G0638900 PROTEIN"/>
    <property type="match status" value="1"/>
</dbReference>
<organism evidence="3 4">
    <name type="scientific">Durusdinium trenchii</name>
    <dbReference type="NCBI Taxonomy" id="1381693"/>
    <lineage>
        <taxon>Eukaryota</taxon>
        <taxon>Sar</taxon>
        <taxon>Alveolata</taxon>
        <taxon>Dinophyceae</taxon>
        <taxon>Suessiales</taxon>
        <taxon>Symbiodiniaceae</taxon>
        <taxon>Durusdinium</taxon>
    </lineage>
</organism>
<feature type="domain" description="PROP1-like PPR" evidence="2">
    <location>
        <begin position="81"/>
        <end position="181"/>
    </location>
</feature>
<dbReference type="InterPro" id="IPR011990">
    <property type="entry name" value="TPR-like_helical_dom_sf"/>
</dbReference>
<dbReference type="Pfam" id="PF01535">
    <property type="entry name" value="PPR"/>
    <property type="match status" value="1"/>
</dbReference>
<sequence>MQAALKQKTIQDYEEGYRIYKRLSRLGYMTLPTYEVAMKLLGKLGKFDEVDRLWDQLVELDHSNQVNVERRHIDPVIAAARMQAAADEGDIQGAARVLDYMERNGIAANKVHFTSAINACVNAAQHDRAKAAQRFFDKMVANDIVPDIVAYCSLLRAYQGESSECCLRLIADMKGRGITPNKVFAENFLFTLLGIRKAQRKFTKRSMLSSLKQRSAADRQAARAFIDDLRDENIRLTLAGKVIDAALQAIPY</sequence>
<evidence type="ECO:0000256" key="1">
    <source>
        <dbReference type="ARBA" id="ARBA00022737"/>
    </source>
</evidence>
<evidence type="ECO:0000313" key="3">
    <source>
        <dbReference type="EMBL" id="CAK8998114.1"/>
    </source>
</evidence>
<dbReference type="Proteomes" id="UP001642464">
    <property type="component" value="Unassembled WGS sequence"/>
</dbReference>
<dbReference type="EMBL" id="CAXAMM010002991">
    <property type="protein sequence ID" value="CAK8998114.1"/>
    <property type="molecule type" value="Genomic_DNA"/>
</dbReference>
<proteinExistence type="predicted"/>
<comment type="caution">
    <text evidence="3">The sequence shown here is derived from an EMBL/GenBank/DDBJ whole genome shotgun (WGS) entry which is preliminary data.</text>
</comment>
<accession>A0ABP0I6A6</accession>
<gene>
    <name evidence="3" type="ORF">SCF082_LOCUS5488</name>
</gene>
<evidence type="ECO:0000259" key="2">
    <source>
        <dbReference type="Pfam" id="PF17177"/>
    </source>
</evidence>
<dbReference type="InterPro" id="IPR002885">
    <property type="entry name" value="PPR_rpt"/>
</dbReference>